<accession>B9KHA0</accession>
<evidence type="ECO:0008006" key="3">
    <source>
        <dbReference type="Google" id="ProtNLM"/>
    </source>
</evidence>
<sequence length="419" mass="46972">MLPERGPGVLACGIPNEPQLNMRESFNLFGRNSGTSVSSAFLECRGEAVWGDRNYASFARNGYIKNVIAFRSIHMVASAAGSVNITLHKTTKSGVFQIFNHPILKLLSRPNCIMTRAELIEGIVTYRLISGNSYVLSVESRDMLPKELHLLRPDRVEIVTKAGGNAVAYRYSVNGHVYEFQVDRATNRHDLLHLKNFHPLNDWYGLSTIEAASYSIDQHNQAGTWNQAMLQNGARPSGALVVKTKNEKNSTLTQEQYQRLKAQIEDFYTGPRNSGRPILLEGGLEWREMSLSPKDMDFIESKNVSAREIALAFGVPPQLLGIPGDNTYSNLSEARLALWEQTIIPHLESIIAHLNSWLVPRFGSNMFLSYDKESICALTEKRQRLWQYVQNATFMTVNEKRAAFGLPPIEGGNSLEAQK</sequence>
<dbReference type="AlphaFoldDB" id="B9KHA0"/>
<dbReference type="NCBIfam" id="TIGR01537">
    <property type="entry name" value="portal_HK97"/>
    <property type="match status" value="1"/>
</dbReference>
<organism evidence="1 2">
    <name type="scientific">Anaplasma marginale (strain Florida)</name>
    <dbReference type="NCBI Taxonomy" id="320483"/>
    <lineage>
        <taxon>Bacteria</taxon>
        <taxon>Pseudomonadati</taxon>
        <taxon>Pseudomonadota</taxon>
        <taxon>Alphaproteobacteria</taxon>
        <taxon>Rickettsiales</taxon>
        <taxon>Anaplasmataceae</taxon>
        <taxon>Anaplasma</taxon>
    </lineage>
</organism>
<dbReference type="HOGENOM" id="CLU_054516_0_0_5"/>
<dbReference type="STRING" id="320483.AMF_986"/>
<dbReference type="eggNOG" id="COG4695">
    <property type="taxonomic scope" value="Bacteria"/>
</dbReference>
<dbReference type="EMBL" id="CP001079">
    <property type="protein sequence ID" value="ACM49804.1"/>
    <property type="molecule type" value="Genomic_DNA"/>
</dbReference>
<dbReference type="InterPro" id="IPR006427">
    <property type="entry name" value="Portal_HK97"/>
</dbReference>
<keyword evidence="2" id="KW-1185">Reference proteome</keyword>
<evidence type="ECO:0000313" key="2">
    <source>
        <dbReference type="Proteomes" id="UP000007307"/>
    </source>
</evidence>
<dbReference type="KEGG" id="amf:AMF_986"/>
<evidence type="ECO:0000313" key="1">
    <source>
        <dbReference type="EMBL" id="ACM49804.1"/>
    </source>
</evidence>
<name>B9KHA0_ANAMF</name>
<dbReference type="Proteomes" id="UP000007307">
    <property type="component" value="Chromosome"/>
</dbReference>
<reference evidence="1 2" key="1">
    <citation type="journal article" date="2009" name="BMC Genomics">
        <title>Conservation in the face of diversity: multistrain analysis of an intracellular bacterium.</title>
        <authorList>
            <person name="Dark M.J."/>
            <person name="Herndon D.R."/>
            <person name="Kappmeyer L.S."/>
            <person name="Gonzales M.P."/>
            <person name="Nordeen E."/>
            <person name="Palmer G.H."/>
            <person name="Knowles D.P. Jr."/>
            <person name="Brayton K.A."/>
        </authorList>
    </citation>
    <scope>NUCLEOTIDE SEQUENCE [LARGE SCALE GENOMIC DNA]</scope>
    <source>
        <strain evidence="1 2">Florida</strain>
    </source>
</reference>
<dbReference type="InterPro" id="IPR006944">
    <property type="entry name" value="Phage/GTA_portal"/>
</dbReference>
<dbReference type="Pfam" id="PF04860">
    <property type="entry name" value="Phage_portal"/>
    <property type="match status" value="1"/>
</dbReference>
<protein>
    <recommendedName>
        <fullName evidence="3">Phage portal protein</fullName>
    </recommendedName>
</protein>
<gene>
    <name evidence="1" type="ordered locus">AMF_986</name>
</gene>
<proteinExistence type="predicted"/>